<evidence type="ECO:0000256" key="3">
    <source>
        <dbReference type="ARBA" id="ARBA00023163"/>
    </source>
</evidence>
<dbReference type="PANTHER" id="PTHR30055:SF238">
    <property type="entry name" value="MYCOFACTOCIN BIOSYNTHESIS TRANSCRIPTIONAL REGULATOR MFTR-RELATED"/>
    <property type="match status" value="1"/>
</dbReference>
<name>A0ABP3DMS2_9ACTN</name>
<evidence type="ECO:0000259" key="5">
    <source>
        <dbReference type="PROSITE" id="PS50977"/>
    </source>
</evidence>
<dbReference type="Pfam" id="PF17754">
    <property type="entry name" value="TetR_C_14"/>
    <property type="match status" value="1"/>
</dbReference>
<protein>
    <submittedName>
        <fullName evidence="6">TetR family transcriptional regulator</fullName>
    </submittedName>
</protein>
<dbReference type="PROSITE" id="PS50977">
    <property type="entry name" value="HTH_TETR_2"/>
    <property type="match status" value="1"/>
</dbReference>
<comment type="caution">
    <text evidence="6">The sequence shown here is derived from an EMBL/GenBank/DDBJ whole genome shotgun (WGS) entry which is preliminary data.</text>
</comment>
<dbReference type="InterPro" id="IPR009057">
    <property type="entry name" value="Homeodomain-like_sf"/>
</dbReference>
<proteinExistence type="predicted"/>
<dbReference type="Pfam" id="PF00440">
    <property type="entry name" value="TetR_N"/>
    <property type="match status" value="1"/>
</dbReference>
<dbReference type="RefSeq" id="WP_344648464.1">
    <property type="nucleotide sequence ID" value="NZ_BAAAGX010000007.1"/>
</dbReference>
<accession>A0ABP3DMS2</accession>
<keyword evidence="2 4" id="KW-0238">DNA-binding</keyword>
<reference evidence="7" key="1">
    <citation type="journal article" date="2019" name="Int. J. Syst. Evol. Microbiol.">
        <title>The Global Catalogue of Microorganisms (GCM) 10K type strain sequencing project: providing services to taxonomists for standard genome sequencing and annotation.</title>
        <authorList>
            <consortium name="The Broad Institute Genomics Platform"/>
            <consortium name="The Broad Institute Genome Sequencing Center for Infectious Disease"/>
            <person name="Wu L."/>
            <person name="Ma J."/>
        </authorList>
    </citation>
    <scope>NUCLEOTIDE SEQUENCE [LARGE SCALE GENOMIC DNA]</scope>
    <source>
        <strain evidence="7">JCM 10425</strain>
    </source>
</reference>
<evidence type="ECO:0000256" key="2">
    <source>
        <dbReference type="ARBA" id="ARBA00023125"/>
    </source>
</evidence>
<dbReference type="InterPro" id="IPR050109">
    <property type="entry name" value="HTH-type_TetR-like_transc_reg"/>
</dbReference>
<keyword evidence="7" id="KW-1185">Reference proteome</keyword>
<evidence type="ECO:0000313" key="7">
    <source>
        <dbReference type="Proteomes" id="UP001500967"/>
    </source>
</evidence>
<gene>
    <name evidence="6" type="ORF">GCM10009539_19980</name>
</gene>
<organism evidence="6 7">
    <name type="scientific">Cryptosporangium japonicum</name>
    <dbReference type="NCBI Taxonomy" id="80872"/>
    <lineage>
        <taxon>Bacteria</taxon>
        <taxon>Bacillati</taxon>
        <taxon>Actinomycetota</taxon>
        <taxon>Actinomycetes</taxon>
        <taxon>Cryptosporangiales</taxon>
        <taxon>Cryptosporangiaceae</taxon>
        <taxon>Cryptosporangium</taxon>
    </lineage>
</organism>
<dbReference type="InterPro" id="IPR001647">
    <property type="entry name" value="HTH_TetR"/>
</dbReference>
<dbReference type="InterPro" id="IPR041347">
    <property type="entry name" value="MftR_C"/>
</dbReference>
<dbReference type="PANTHER" id="PTHR30055">
    <property type="entry name" value="HTH-TYPE TRANSCRIPTIONAL REGULATOR RUTR"/>
    <property type="match status" value="1"/>
</dbReference>
<feature type="domain" description="HTH tetR-type" evidence="5">
    <location>
        <begin position="4"/>
        <end position="64"/>
    </location>
</feature>
<feature type="DNA-binding region" description="H-T-H motif" evidence="4">
    <location>
        <begin position="27"/>
        <end position="46"/>
    </location>
</feature>
<dbReference type="Gene3D" id="1.10.357.10">
    <property type="entry name" value="Tetracycline Repressor, domain 2"/>
    <property type="match status" value="1"/>
</dbReference>
<evidence type="ECO:0000256" key="4">
    <source>
        <dbReference type="PROSITE-ProRule" id="PRU00335"/>
    </source>
</evidence>
<dbReference type="PROSITE" id="PS01081">
    <property type="entry name" value="HTH_TETR_1"/>
    <property type="match status" value="1"/>
</dbReference>
<dbReference type="SUPFAM" id="SSF46689">
    <property type="entry name" value="Homeodomain-like"/>
    <property type="match status" value="1"/>
</dbReference>
<dbReference type="Proteomes" id="UP001500967">
    <property type="component" value="Unassembled WGS sequence"/>
</dbReference>
<dbReference type="EMBL" id="BAAAGX010000007">
    <property type="protein sequence ID" value="GAA0234653.1"/>
    <property type="molecule type" value="Genomic_DNA"/>
</dbReference>
<dbReference type="InterPro" id="IPR023772">
    <property type="entry name" value="DNA-bd_HTH_TetR-type_CS"/>
</dbReference>
<keyword evidence="3" id="KW-0804">Transcription</keyword>
<dbReference type="PRINTS" id="PR00455">
    <property type="entry name" value="HTHTETR"/>
</dbReference>
<evidence type="ECO:0000313" key="6">
    <source>
        <dbReference type="EMBL" id="GAA0234653.1"/>
    </source>
</evidence>
<evidence type="ECO:0000256" key="1">
    <source>
        <dbReference type="ARBA" id="ARBA00023015"/>
    </source>
</evidence>
<sequence>MVNESARERLTAAAFALFEEQGYEQTTVEDIAARAGVGRTTFFRAFGAKDDVIFPHHESLLVAVRDRFHAAAPDAGVPAIVEGARLVLTHYLDEGDLARARYRLTRTVPALRQREISGLQQYQRLFREFAVDRGIGGDPLHAELLANAVVTAHNYVLRRWLRGVGADPLDEFDRAMADVLRLFGGSGGPGGPGGPVDEHAAVVVFRTTRDLDAVLPGLRLALADATPETLS</sequence>
<keyword evidence="1" id="KW-0805">Transcription regulation</keyword>